<protein>
    <submittedName>
        <fullName evidence="2">Uncharacterized protein</fullName>
    </submittedName>
</protein>
<evidence type="ECO:0000313" key="3">
    <source>
        <dbReference type="Proteomes" id="UP001140949"/>
    </source>
</evidence>
<dbReference type="AlphaFoldDB" id="A0AAX6EP91"/>
<proteinExistence type="predicted"/>
<keyword evidence="3" id="KW-1185">Reference proteome</keyword>
<reference evidence="2" key="1">
    <citation type="journal article" date="2023" name="GigaByte">
        <title>Genome assembly of the bearded iris, Iris pallida Lam.</title>
        <authorList>
            <person name="Bruccoleri R.E."/>
            <person name="Oakeley E.J."/>
            <person name="Faust A.M.E."/>
            <person name="Altorfer M."/>
            <person name="Dessus-Babus S."/>
            <person name="Burckhardt D."/>
            <person name="Oertli M."/>
            <person name="Naumann U."/>
            <person name="Petersen F."/>
            <person name="Wong J."/>
        </authorList>
    </citation>
    <scope>NUCLEOTIDE SEQUENCE</scope>
    <source>
        <strain evidence="2">GSM-AAB239-AS_SAM_17_03QT</strain>
    </source>
</reference>
<evidence type="ECO:0000313" key="2">
    <source>
        <dbReference type="EMBL" id="KAJ6806027.1"/>
    </source>
</evidence>
<reference evidence="2" key="2">
    <citation type="submission" date="2023-04" db="EMBL/GenBank/DDBJ databases">
        <authorList>
            <person name="Bruccoleri R.E."/>
            <person name="Oakeley E.J."/>
            <person name="Faust A.-M."/>
            <person name="Dessus-Babus S."/>
            <person name="Altorfer M."/>
            <person name="Burckhardt D."/>
            <person name="Oertli M."/>
            <person name="Naumann U."/>
            <person name="Petersen F."/>
            <person name="Wong J."/>
        </authorList>
    </citation>
    <scope>NUCLEOTIDE SEQUENCE</scope>
    <source>
        <strain evidence="2">GSM-AAB239-AS_SAM_17_03QT</strain>
        <tissue evidence="2">Leaf</tissue>
    </source>
</reference>
<gene>
    <name evidence="2" type="ORF">M6B38_177160</name>
</gene>
<dbReference type="EMBL" id="JANAVB010035018">
    <property type="protein sequence ID" value="KAJ6806027.1"/>
    <property type="molecule type" value="Genomic_DNA"/>
</dbReference>
<feature type="compositionally biased region" description="Basic and acidic residues" evidence="1">
    <location>
        <begin position="60"/>
        <end position="75"/>
    </location>
</feature>
<name>A0AAX6EP91_IRIPA</name>
<dbReference type="Proteomes" id="UP001140949">
    <property type="component" value="Unassembled WGS sequence"/>
</dbReference>
<feature type="region of interest" description="Disordered" evidence="1">
    <location>
        <begin position="58"/>
        <end position="102"/>
    </location>
</feature>
<accession>A0AAX6EP91</accession>
<sequence>MSDLDLHRRPLCSAKIYWMAASLPPMCPRGVRTQDHNHLTTMSDRCSARDAERTITLSRLDTHLPRRHHPEPFHDCRHRSSSLPEPFTDASLSPDLNDNSSS</sequence>
<feature type="compositionally biased region" description="Low complexity" evidence="1">
    <location>
        <begin position="91"/>
        <end position="102"/>
    </location>
</feature>
<evidence type="ECO:0000256" key="1">
    <source>
        <dbReference type="SAM" id="MobiDB-lite"/>
    </source>
</evidence>
<organism evidence="2 3">
    <name type="scientific">Iris pallida</name>
    <name type="common">Sweet iris</name>
    <dbReference type="NCBI Taxonomy" id="29817"/>
    <lineage>
        <taxon>Eukaryota</taxon>
        <taxon>Viridiplantae</taxon>
        <taxon>Streptophyta</taxon>
        <taxon>Embryophyta</taxon>
        <taxon>Tracheophyta</taxon>
        <taxon>Spermatophyta</taxon>
        <taxon>Magnoliopsida</taxon>
        <taxon>Liliopsida</taxon>
        <taxon>Asparagales</taxon>
        <taxon>Iridaceae</taxon>
        <taxon>Iridoideae</taxon>
        <taxon>Irideae</taxon>
        <taxon>Iris</taxon>
    </lineage>
</organism>
<comment type="caution">
    <text evidence="2">The sequence shown here is derived from an EMBL/GenBank/DDBJ whole genome shotgun (WGS) entry which is preliminary data.</text>
</comment>